<proteinExistence type="predicted"/>
<dbReference type="InterPro" id="IPR040289">
    <property type="entry name" value="MBP2C"/>
</dbReference>
<dbReference type="PANTHER" id="PTHR35502:SF2">
    <property type="entry name" value="PROTEIN MICROTUBULE BINDING PROTEIN 2C"/>
    <property type="match status" value="1"/>
</dbReference>
<gene>
    <name evidence="2" type="primary">LOC112294087</name>
</gene>
<protein>
    <submittedName>
        <fullName evidence="2">Uncharacterized protein</fullName>
    </submittedName>
</protein>
<dbReference type="EMBL" id="ABEU02000017">
    <property type="status" value="NOT_ANNOTATED_CDS"/>
    <property type="molecule type" value="Genomic_DNA"/>
</dbReference>
<dbReference type="FunCoup" id="A0A7I4BAZ8">
    <property type="interactions" value="2680"/>
</dbReference>
<sequence>MRMVLISVFLSVLTTLFVNRNFKFFAGWGGGCLISLTCDLQLLREFFMCAQEQQGSRTSMFGRQASMIYTPAPLPKYLYKSYENPLKSKRVPMSPKLEPSHEDSKEECTWEESENILRRIDRDPAQEDFNQDSRHLLEEIEELKQKLWEKDCLLETLGQLSNQTLCSQGSQTDAVNQTSSSQFKSTEGNGLQEALFECNSKPGKHASHGNGAVQSKDEKHEDMKLLQAQIDQLRQKLVEKDSYIQSAQLELREHQQGLGELNLLLEQAERGIVKRSHKASSMEAELTTLRCQVLTLRYQLDAVEAAGLVDASQSEQQLNTAREGPPHRVDMVSSISSEARQKTTFLVSTPAPNGEEQVSSGSEGSKEEKEELELARRKYLAAIMAARQMPLKESLAMVAECRNQLNTFLKDIPTLHCLGAE</sequence>
<organism evidence="2 3">
    <name type="scientific">Physcomitrium patens</name>
    <name type="common">Spreading-leaved earth moss</name>
    <name type="synonym">Physcomitrella patens</name>
    <dbReference type="NCBI Taxonomy" id="3218"/>
    <lineage>
        <taxon>Eukaryota</taxon>
        <taxon>Viridiplantae</taxon>
        <taxon>Streptophyta</taxon>
        <taxon>Embryophyta</taxon>
        <taxon>Bryophyta</taxon>
        <taxon>Bryophytina</taxon>
        <taxon>Bryopsida</taxon>
        <taxon>Funariidae</taxon>
        <taxon>Funariales</taxon>
        <taxon>Funariaceae</taxon>
        <taxon>Physcomitrium</taxon>
    </lineage>
</organism>
<dbReference type="OrthoDB" id="1915670at2759"/>
<dbReference type="PANTHER" id="PTHR35502">
    <property type="entry name" value="PROTEIN MICROTUBULE BINDING PROTEIN 2C"/>
    <property type="match status" value="1"/>
</dbReference>
<dbReference type="GO" id="GO:0010497">
    <property type="term" value="P:plasmodesmata-mediated intercellular transport"/>
    <property type="evidence" value="ECO:0007669"/>
    <property type="project" value="InterPro"/>
</dbReference>
<evidence type="ECO:0000313" key="2">
    <source>
        <dbReference type="EnsemblPlants" id="Pp3c17_20470V3.6"/>
    </source>
</evidence>
<feature type="compositionally biased region" description="Basic and acidic residues" evidence="1">
    <location>
        <begin position="98"/>
        <end position="108"/>
    </location>
</feature>
<dbReference type="GO" id="GO:0008017">
    <property type="term" value="F:microtubule binding"/>
    <property type="evidence" value="ECO:0007669"/>
    <property type="project" value="InterPro"/>
</dbReference>
<reference evidence="2" key="3">
    <citation type="submission" date="2020-12" db="UniProtKB">
        <authorList>
            <consortium name="EnsemblPlants"/>
        </authorList>
    </citation>
    <scope>IDENTIFICATION</scope>
</reference>
<dbReference type="EnsemblPlants" id="Pp3c17_20470V3.6">
    <property type="protein sequence ID" value="Pp3c17_20470V3.6"/>
    <property type="gene ID" value="Pp3c17_20470"/>
</dbReference>
<feature type="region of interest" description="Disordered" evidence="1">
    <location>
        <begin position="346"/>
        <end position="370"/>
    </location>
</feature>
<dbReference type="Proteomes" id="UP000006727">
    <property type="component" value="Chromosome 17"/>
</dbReference>
<accession>A0A7I4BAZ8</accession>
<dbReference type="Gramene" id="Pp3c17_20470V3.6">
    <property type="protein sequence ID" value="Pp3c17_20470V3.6"/>
    <property type="gene ID" value="Pp3c17_20470"/>
</dbReference>
<evidence type="ECO:0000313" key="3">
    <source>
        <dbReference type="Proteomes" id="UP000006727"/>
    </source>
</evidence>
<dbReference type="Gramene" id="Pp3c17_20470V3.5">
    <property type="protein sequence ID" value="Pp3c17_20470V3.5"/>
    <property type="gene ID" value="Pp3c17_20470"/>
</dbReference>
<dbReference type="AlphaFoldDB" id="A0A7I4BAZ8"/>
<dbReference type="EnsemblPlants" id="Pp3c17_20470V3.5">
    <property type="protein sequence ID" value="Pp3c17_20470V3.5"/>
    <property type="gene ID" value="Pp3c17_20470"/>
</dbReference>
<reference evidence="2 3" key="1">
    <citation type="journal article" date="2008" name="Science">
        <title>The Physcomitrella genome reveals evolutionary insights into the conquest of land by plants.</title>
        <authorList>
            <person name="Rensing S."/>
            <person name="Lang D."/>
            <person name="Zimmer A."/>
            <person name="Terry A."/>
            <person name="Salamov A."/>
            <person name="Shapiro H."/>
            <person name="Nishiyama T."/>
            <person name="Perroud P.-F."/>
            <person name="Lindquist E."/>
            <person name="Kamisugi Y."/>
            <person name="Tanahashi T."/>
            <person name="Sakakibara K."/>
            <person name="Fujita T."/>
            <person name="Oishi K."/>
            <person name="Shin-I T."/>
            <person name="Kuroki Y."/>
            <person name="Toyoda A."/>
            <person name="Suzuki Y."/>
            <person name="Hashimoto A."/>
            <person name="Yamaguchi K."/>
            <person name="Sugano A."/>
            <person name="Kohara Y."/>
            <person name="Fujiyama A."/>
            <person name="Anterola A."/>
            <person name="Aoki S."/>
            <person name="Ashton N."/>
            <person name="Barbazuk W.B."/>
            <person name="Barker E."/>
            <person name="Bennetzen J."/>
            <person name="Bezanilla M."/>
            <person name="Blankenship R."/>
            <person name="Cho S.H."/>
            <person name="Dutcher S."/>
            <person name="Estelle M."/>
            <person name="Fawcett J.A."/>
            <person name="Gundlach H."/>
            <person name="Hanada K."/>
            <person name="Heyl A."/>
            <person name="Hicks K.A."/>
            <person name="Hugh J."/>
            <person name="Lohr M."/>
            <person name="Mayer K."/>
            <person name="Melkozernov A."/>
            <person name="Murata T."/>
            <person name="Nelson D."/>
            <person name="Pils B."/>
            <person name="Prigge M."/>
            <person name="Reiss B."/>
            <person name="Renner T."/>
            <person name="Rombauts S."/>
            <person name="Rushton P."/>
            <person name="Sanderfoot A."/>
            <person name="Schween G."/>
            <person name="Shiu S.-H."/>
            <person name="Stueber K."/>
            <person name="Theodoulou F.L."/>
            <person name="Tu H."/>
            <person name="Van de Peer Y."/>
            <person name="Verrier P.J."/>
            <person name="Waters E."/>
            <person name="Wood A."/>
            <person name="Yang L."/>
            <person name="Cove D."/>
            <person name="Cuming A."/>
            <person name="Hasebe M."/>
            <person name="Lucas S."/>
            <person name="Mishler D.B."/>
            <person name="Reski R."/>
            <person name="Grigoriev I."/>
            <person name="Quatrano R.S."/>
            <person name="Boore J.L."/>
        </authorList>
    </citation>
    <scope>NUCLEOTIDE SEQUENCE [LARGE SCALE GENOMIC DNA]</scope>
    <source>
        <strain evidence="2 3">cv. Gransden 2004</strain>
    </source>
</reference>
<keyword evidence="3" id="KW-1185">Reference proteome</keyword>
<feature type="region of interest" description="Disordered" evidence="1">
    <location>
        <begin position="90"/>
        <end position="109"/>
    </location>
</feature>
<name>A0A7I4BAZ8_PHYPA</name>
<reference evidence="2 3" key="2">
    <citation type="journal article" date="2018" name="Plant J.">
        <title>The Physcomitrella patens chromosome-scale assembly reveals moss genome structure and evolution.</title>
        <authorList>
            <person name="Lang D."/>
            <person name="Ullrich K.K."/>
            <person name="Murat F."/>
            <person name="Fuchs J."/>
            <person name="Jenkins J."/>
            <person name="Haas F.B."/>
            <person name="Piednoel M."/>
            <person name="Gundlach H."/>
            <person name="Van Bel M."/>
            <person name="Meyberg R."/>
            <person name="Vives C."/>
            <person name="Morata J."/>
            <person name="Symeonidi A."/>
            <person name="Hiss M."/>
            <person name="Muchero W."/>
            <person name="Kamisugi Y."/>
            <person name="Saleh O."/>
            <person name="Blanc G."/>
            <person name="Decker E.L."/>
            <person name="van Gessel N."/>
            <person name="Grimwood J."/>
            <person name="Hayes R.D."/>
            <person name="Graham S.W."/>
            <person name="Gunter L.E."/>
            <person name="McDaniel S.F."/>
            <person name="Hoernstein S.N.W."/>
            <person name="Larsson A."/>
            <person name="Li F.W."/>
            <person name="Perroud P.F."/>
            <person name="Phillips J."/>
            <person name="Ranjan P."/>
            <person name="Rokshar D.S."/>
            <person name="Rothfels C.J."/>
            <person name="Schneider L."/>
            <person name="Shu S."/>
            <person name="Stevenson D.W."/>
            <person name="Thummler F."/>
            <person name="Tillich M."/>
            <person name="Villarreal Aguilar J.C."/>
            <person name="Widiez T."/>
            <person name="Wong G.K."/>
            <person name="Wymore A."/>
            <person name="Zhang Y."/>
            <person name="Zimmer A.D."/>
            <person name="Quatrano R.S."/>
            <person name="Mayer K.F.X."/>
            <person name="Goodstein D."/>
            <person name="Casacuberta J.M."/>
            <person name="Vandepoele K."/>
            <person name="Reski R."/>
            <person name="Cuming A.C."/>
            <person name="Tuskan G.A."/>
            <person name="Maumus F."/>
            <person name="Salse J."/>
            <person name="Schmutz J."/>
            <person name="Rensing S.A."/>
        </authorList>
    </citation>
    <scope>NUCLEOTIDE SEQUENCE [LARGE SCALE GENOMIC DNA]</scope>
    <source>
        <strain evidence="2 3">cv. Gransden 2004</strain>
    </source>
</reference>
<evidence type="ECO:0000256" key="1">
    <source>
        <dbReference type="SAM" id="MobiDB-lite"/>
    </source>
</evidence>